<dbReference type="OrthoDB" id="2519953at2759"/>
<accession>A0A061ARD4</accession>
<gene>
    <name evidence="1" type="ORF">RHTO0S_02e12926g</name>
</gene>
<protein>
    <submittedName>
        <fullName evidence="1">RHTO0S02e12926g1_1</fullName>
    </submittedName>
</protein>
<reference evidence="1" key="1">
    <citation type="journal article" date="2014" name="Genome Announc.">
        <title>Draft genome sequence of Rhodosporidium toruloides CECT1137, an oleaginous yeast of biotechnological interest.</title>
        <authorList>
            <person name="Morin N."/>
            <person name="Calcas X."/>
            <person name="Devillers H."/>
            <person name="Durrens P."/>
            <person name="Sherman D.J."/>
            <person name="Nicaud J.-M."/>
            <person name="Neuveglise C."/>
        </authorList>
    </citation>
    <scope>NUCLEOTIDE SEQUENCE</scope>
    <source>
        <strain evidence="1">CECT1137</strain>
    </source>
</reference>
<dbReference type="AlphaFoldDB" id="A0A061ARD4"/>
<organism evidence="1">
    <name type="scientific">Rhodotorula toruloides</name>
    <name type="common">Yeast</name>
    <name type="synonym">Rhodosporidium toruloides</name>
    <dbReference type="NCBI Taxonomy" id="5286"/>
    <lineage>
        <taxon>Eukaryota</taxon>
        <taxon>Fungi</taxon>
        <taxon>Dikarya</taxon>
        <taxon>Basidiomycota</taxon>
        <taxon>Pucciniomycotina</taxon>
        <taxon>Microbotryomycetes</taxon>
        <taxon>Sporidiobolales</taxon>
        <taxon>Sporidiobolaceae</taxon>
        <taxon>Rhodotorula</taxon>
    </lineage>
</organism>
<name>A0A061ARD4_RHOTO</name>
<sequence>MATQSIKRTASAQAAKYNYYLERRAAWLELRGDCQASIRPEAPWRAFVEARFRLLNAFLDYRRLCQRTPGRSTPSSPSCADRQDGSTLDKAFATFSLALDSVTIPVGYWSEMPREDVGTQEAHRELLSFMQDLEERFRSLAQWVCGDAVGSASLMTAENDICELLNSRSQELAARNPAGMHCFAKALPPDSPAWPVEG</sequence>
<proteinExistence type="predicted"/>
<evidence type="ECO:0000313" key="1">
    <source>
        <dbReference type="EMBL" id="CDR37282.1"/>
    </source>
</evidence>
<dbReference type="EMBL" id="LK052937">
    <property type="protein sequence ID" value="CDR37282.1"/>
    <property type="molecule type" value="Genomic_DNA"/>
</dbReference>